<protein>
    <submittedName>
        <fullName evidence="3">Uncharacterized protein</fullName>
    </submittedName>
</protein>
<feature type="region of interest" description="Disordered" evidence="1">
    <location>
        <begin position="1"/>
        <end position="38"/>
    </location>
</feature>
<dbReference type="EMBL" id="VUNC01000005">
    <property type="protein sequence ID" value="MST72858.1"/>
    <property type="molecule type" value="Genomic_DNA"/>
</dbReference>
<sequence>MAKGFKTAHGHAMTGKPAESRPVKGKGRATPGVIGSDGLTDEERQALVRRKMRSSVISVVVGVILLVVLAVLGIR</sequence>
<evidence type="ECO:0000256" key="2">
    <source>
        <dbReference type="SAM" id="Phobius"/>
    </source>
</evidence>
<keyword evidence="2" id="KW-1133">Transmembrane helix</keyword>
<gene>
    <name evidence="3" type="ORF">FYJ68_07035</name>
</gene>
<reference evidence="3 4" key="1">
    <citation type="submission" date="2019-08" db="EMBL/GenBank/DDBJ databases">
        <title>In-depth cultivation of the pig gut microbiome towards novel bacterial diversity and tailored functional studies.</title>
        <authorList>
            <person name="Wylensek D."/>
            <person name="Hitch T.C.A."/>
            <person name="Clavel T."/>
        </authorList>
    </citation>
    <scope>NUCLEOTIDE SEQUENCE [LARGE SCALE GENOMIC DNA]</scope>
    <source>
        <strain evidence="3 4">CA-Schmier-601-WT-1</strain>
    </source>
</reference>
<feature type="transmembrane region" description="Helical" evidence="2">
    <location>
        <begin position="54"/>
        <end position="74"/>
    </location>
</feature>
<evidence type="ECO:0000313" key="4">
    <source>
        <dbReference type="Proteomes" id="UP000469325"/>
    </source>
</evidence>
<dbReference type="RefSeq" id="WP_154435413.1">
    <property type="nucleotide sequence ID" value="NZ_VUNC01000005.1"/>
</dbReference>
<evidence type="ECO:0000256" key="1">
    <source>
        <dbReference type="SAM" id="MobiDB-lite"/>
    </source>
</evidence>
<comment type="caution">
    <text evidence="3">The sequence shown here is derived from an EMBL/GenBank/DDBJ whole genome shotgun (WGS) entry which is preliminary data.</text>
</comment>
<keyword evidence="4" id="KW-1185">Reference proteome</keyword>
<evidence type="ECO:0000313" key="3">
    <source>
        <dbReference type="EMBL" id="MST72858.1"/>
    </source>
</evidence>
<keyword evidence="2" id="KW-0472">Membrane</keyword>
<keyword evidence="2" id="KW-0812">Transmembrane</keyword>
<organism evidence="3 4">
    <name type="scientific">Olsenella porci</name>
    <dbReference type="NCBI Taxonomy" id="2652279"/>
    <lineage>
        <taxon>Bacteria</taxon>
        <taxon>Bacillati</taxon>
        <taxon>Actinomycetota</taxon>
        <taxon>Coriobacteriia</taxon>
        <taxon>Coriobacteriales</taxon>
        <taxon>Atopobiaceae</taxon>
        <taxon>Olsenella</taxon>
    </lineage>
</organism>
<name>A0A6N7XNN6_9ACTN</name>
<dbReference type="Proteomes" id="UP000469325">
    <property type="component" value="Unassembled WGS sequence"/>
</dbReference>
<accession>A0A6N7XNN6</accession>
<dbReference type="AlphaFoldDB" id="A0A6N7XNN6"/>
<proteinExistence type="predicted"/>